<organism evidence="2">
    <name type="scientific">uncultured Caudovirales phage</name>
    <dbReference type="NCBI Taxonomy" id="2100421"/>
    <lineage>
        <taxon>Viruses</taxon>
        <taxon>Duplodnaviria</taxon>
        <taxon>Heunggongvirae</taxon>
        <taxon>Uroviricota</taxon>
        <taxon>Caudoviricetes</taxon>
        <taxon>Peduoviridae</taxon>
        <taxon>Maltschvirus</taxon>
        <taxon>Maltschvirus maltsch</taxon>
    </lineage>
</organism>
<proteinExistence type="predicted"/>
<evidence type="ECO:0000313" key="2">
    <source>
        <dbReference type="EMBL" id="CAB4130964.1"/>
    </source>
</evidence>
<name>A0A6J5L8Y4_9CAUD</name>
<dbReference type="EMBL" id="LR796244">
    <property type="protein sequence ID" value="CAB4130964.1"/>
    <property type="molecule type" value="Genomic_DNA"/>
</dbReference>
<evidence type="ECO:0000259" key="1">
    <source>
        <dbReference type="Pfam" id="PF18909"/>
    </source>
</evidence>
<dbReference type="Pfam" id="PF18909">
    <property type="entry name" value="dGTP_diPhyd_N"/>
    <property type="match status" value="1"/>
</dbReference>
<protein>
    <recommendedName>
        <fullName evidence="1">dATP/dGTP diphosphohydrolase N-terminal domain-containing protein</fullName>
    </recommendedName>
</protein>
<gene>
    <name evidence="2" type="ORF">UFOVP123_48</name>
</gene>
<dbReference type="InterPro" id="IPR044038">
    <property type="entry name" value="dATP/dGTP_diPOhydrolase_N"/>
</dbReference>
<accession>A0A6J5L8Y4</accession>
<reference evidence="2" key="1">
    <citation type="submission" date="2020-04" db="EMBL/GenBank/DDBJ databases">
        <authorList>
            <person name="Chiriac C."/>
            <person name="Salcher M."/>
            <person name="Ghai R."/>
            <person name="Kavagutti S V."/>
        </authorList>
    </citation>
    <scope>NUCLEOTIDE SEQUENCE</scope>
</reference>
<feature type="domain" description="dATP/dGTP diphosphohydrolase N-terminal" evidence="1">
    <location>
        <begin position="36"/>
        <end position="124"/>
    </location>
</feature>
<sequence>MGKIQDEACDGITPLGETVDKSWYTATVSVTGSMAGIKHDHMKRDFTLLPWDSVEEIVKVLEFGAAKYARDNWKKVEADRYVKAAFRHLIAYSQGEENDKESGLSHLAHLGCCVLFLLALEKKNDAA</sequence>